<dbReference type="eggNOG" id="COG2770">
    <property type="taxonomic scope" value="Bacteria"/>
</dbReference>
<keyword evidence="6" id="KW-1185">Reference proteome</keyword>
<name>K9ZFA5_ANACC</name>
<dbReference type="GO" id="GO:0004016">
    <property type="term" value="F:adenylate cyclase activity"/>
    <property type="evidence" value="ECO:0007669"/>
    <property type="project" value="UniProtKB-ARBA"/>
</dbReference>
<sequence length="490" mass="53911">MKFFALRSSIRTQIMASTTLLILALIGAIVTVWAKSESTLYHQEKLNDAKILSKVLSSTYANEVSEENWSQIRLNIDLLLRENEDFLYALVSDSNQKNQIAASSPDEFQNNYIPDIVSLSVTNAAINSSEKTHVVETFILRDIYFADKLRAKRGEKVMEVSSDIQTLSGRKLGKLRIGISLRKVNLAVTNAVNQALVVGFAGLNIGWICAYFLAQHLSDPVRRLQISVAKIAGGDLQHRADIHSRADEIGALATSVNEMSAALQISFNKLKKTLDSFERFVPNKFISVIAPQGIENIEVGAASTRRMTILFCDIRGYTSMSEAMEPIEIFRFLNDYLACMGKAIDEAGGFIDKYIGDAIMALFDDGNTDCALHAAILMQQALDKFNDERSMQTGKTGLPRISVGIGIHRGTVVMGTVGFTSRIDSTVIGDAVNVASRIEGLTKQYGCNILITESVVRNLSCPESFSLRLIDKSVKVKGKDEAISIYEVKA</sequence>
<dbReference type="InterPro" id="IPR003660">
    <property type="entry name" value="HAMP_dom"/>
</dbReference>
<dbReference type="SUPFAM" id="SSF55073">
    <property type="entry name" value="Nucleotide cyclase"/>
    <property type="match status" value="1"/>
</dbReference>
<dbReference type="RefSeq" id="WP_015214077.1">
    <property type="nucleotide sequence ID" value="NC_019771.1"/>
</dbReference>
<feature type="transmembrane region" description="Helical" evidence="2">
    <location>
        <begin position="195"/>
        <end position="214"/>
    </location>
</feature>
<dbReference type="SMART" id="SM00044">
    <property type="entry name" value="CYCc"/>
    <property type="match status" value="1"/>
</dbReference>
<dbReference type="Proteomes" id="UP000010474">
    <property type="component" value="Chromosome"/>
</dbReference>
<dbReference type="PANTHER" id="PTHR43081">
    <property type="entry name" value="ADENYLATE CYCLASE, TERMINAL-DIFFERENTIATION SPECIFIC-RELATED"/>
    <property type="match status" value="1"/>
</dbReference>
<keyword evidence="2" id="KW-1133">Transmembrane helix</keyword>
<dbReference type="STRING" id="272123.Anacy_1942"/>
<dbReference type="InterPro" id="IPR001054">
    <property type="entry name" value="A/G_cyclase"/>
</dbReference>
<dbReference type="EMBL" id="CP003659">
    <property type="protein sequence ID" value="AFZ57429.1"/>
    <property type="molecule type" value="Genomic_DNA"/>
</dbReference>
<dbReference type="InterPro" id="IPR050697">
    <property type="entry name" value="Adenylyl/Guanylyl_Cyclase_3/4"/>
</dbReference>
<dbReference type="PATRIC" id="fig|272123.3.peg.2115"/>
<organism evidence="5 6">
    <name type="scientific">Anabaena cylindrica (strain ATCC 27899 / PCC 7122)</name>
    <dbReference type="NCBI Taxonomy" id="272123"/>
    <lineage>
        <taxon>Bacteria</taxon>
        <taxon>Bacillati</taxon>
        <taxon>Cyanobacteriota</taxon>
        <taxon>Cyanophyceae</taxon>
        <taxon>Nostocales</taxon>
        <taxon>Nostocaceae</taxon>
        <taxon>Anabaena</taxon>
    </lineage>
</organism>
<dbReference type="GO" id="GO:0016020">
    <property type="term" value="C:membrane"/>
    <property type="evidence" value="ECO:0007669"/>
    <property type="project" value="InterPro"/>
</dbReference>
<dbReference type="GO" id="GO:0006171">
    <property type="term" value="P:cAMP biosynthetic process"/>
    <property type="evidence" value="ECO:0007669"/>
    <property type="project" value="TreeGrafter"/>
</dbReference>
<evidence type="ECO:0000259" key="3">
    <source>
        <dbReference type="PROSITE" id="PS50125"/>
    </source>
</evidence>
<dbReference type="PROSITE" id="PS50125">
    <property type="entry name" value="GUANYLATE_CYCLASE_2"/>
    <property type="match status" value="1"/>
</dbReference>
<dbReference type="PANTHER" id="PTHR43081:SF1">
    <property type="entry name" value="ADENYLATE CYCLASE, TERMINAL-DIFFERENTIATION SPECIFIC"/>
    <property type="match status" value="1"/>
</dbReference>
<feature type="domain" description="Guanylate cyclase" evidence="3">
    <location>
        <begin position="308"/>
        <end position="439"/>
    </location>
</feature>
<dbReference type="OrthoDB" id="337251at2"/>
<dbReference type="SUPFAM" id="SSF158472">
    <property type="entry name" value="HAMP domain-like"/>
    <property type="match status" value="1"/>
</dbReference>
<evidence type="ECO:0000259" key="4">
    <source>
        <dbReference type="PROSITE" id="PS50885"/>
    </source>
</evidence>
<dbReference type="Gene3D" id="3.30.70.1230">
    <property type="entry name" value="Nucleotide cyclase"/>
    <property type="match status" value="1"/>
</dbReference>
<evidence type="ECO:0000256" key="2">
    <source>
        <dbReference type="SAM" id="Phobius"/>
    </source>
</evidence>
<dbReference type="Pfam" id="PF00211">
    <property type="entry name" value="Guanylate_cyc"/>
    <property type="match status" value="1"/>
</dbReference>
<dbReference type="KEGG" id="acy:Anacy_1942"/>
<feature type="domain" description="HAMP" evidence="4">
    <location>
        <begin position="215"/>
        <end position="268"/>
    </location>
</feature>
<dbReference type="AlphaFoldDB" id="K9ZFA5"/>
<gene>
    <name evidence="5" type="ordered locus">Anacy_1942</name>
</gene>
<evidence type="ECO:0000313" key="6">
    <source>
        <dbReference type="Proteomes" id="UP000010474"/>
    </source>
</evidence>
<dbReference type="eggNOG" id="COG2114">
    <property type="taxonomic scope" value="Bacteria"/>
</dbReference>
<evidence type="ECO:0000256" key="1">
    <source>
        <dbReference type="ARBA" id="ARBA00005381"/>
    </source>
</evidence>
<protein>
    <submittedName>
        <fullName evidence="5">Adenylate/guanylate cyclase with integral membrane sensor</fullName>
    </submittedName>
</protein>
<keyword evidence="2" id="KW-0472">Membrane</keyword>
<dbReference type="Gene3D" id="6.10.340.10">
    <property type="match status" value="1"/>
</dbReference>
<proteinExistence type="inferred from homology"/>
<reference evidence="6" key="1">
    <citation type="journal article" date="2013" name="Proc. Natl. Acad. Sci. U.S.A.">
        <title>Improving the coverage of the cyanobacterial phylum using diversity-driven genome sequencing.</title>
        <authorList>
            <person name="Shih P.M."/>
            <person name="Wu D."/>
            <person name="Latifi A."/>
            <person name="Axen S.D."/>
            <person name="Fewer D.P."/>
            <person name="Talla E."/>
            <person name="Calteau A."/>
            <person name="Cai F."/>
            <person name="Tandeau de Marsac N."/>
            <person name="Rippka R."/>
            <person name="Herdman M."/>
            <person name="Sivonen K."/>
            <person name="Coursin T."/>
            <person name="Laurent T."/>
            <person name="Goodwin L."/>
            <person name="Nolan M."/>
            <person name="Davenport K.W."/>
            <person name="Han C.S."/>
            <person name="Rubin E.M."/>
            <person name="Eisen J.A."/>
            <person name="Woyke T."/>
            <person name="Gugger M."/>
            <person name="Kerfeld C.A."/>
        </authorList>
    </citation>
    <scope>NUCLEOTIDE SEQUENCE [LARGE SCALE GENOMIC DNA]</scope>
    <source>
        <strain evidence="6">ATCC 27899 / PCC 7122</strain>
    </source>
</reference>
<dbReference type="GO" id="GO:0035556">
    <property type="term" value="P:intracellular signal transduction"/>
    <property type="evidence" value="ECO:0007669"/>
    <property type="project" value="InterPro"/>
</dbReference>
<dbReference type="PROSITE" id="PS50885">
    <property type="entry name" value="HAMP"/>
    <property type="match status" value="1"/>
</dbReference>
<dbReference type="Pfam" id="PF00672">
    <property type="entry name" value="HAMP"/>
    <property type="match status" value="1"/>
</dbReference>
<dbReference type="SMART" id="SM00304">
    <property type="entry name" value="HAMP"/>
    <property type="match status" value="1"/>
</dbReference>
<dbReference type="CDD" id="cd07302">
    <property type="entry name" value="CHD"/>
    <property type="match status" value="1"/>
</dbReference>
<accession>K9ZFA5</accession>
<evidence type="ECO:0000313" key="5">
    <source>
        <dbReference type="EMBL" id="AFZ57429.1"/>
    </source>
</evidence>
<comment type="similarity">
    <text evidence="1">Belongs to the adenylyl cyclase class-3 family.</text>
</comment>
<dbReference type="HOGENOM" id="CLU_574696_0_0_3"/>
<dbReference type="InterPro" id="IPR029787">
    <property type="entry name" value="Nucleotide_cyclase"/>
</dbReference>
<keyword evidence="2" id="KW-0812">Transmembrane</keyword>
<dbReference type="CDD" id="cd06225">
    <property type="entry name" value="HAMP"/>
    <property type="match status" value="1"/>
</dbReference>